<protein>
    <submittedName>
        <fullName evidence="2">Uncharacterized protein</fullName>
    </submittedName>
</protein>
<feature type="transmembrane region" description="Helical" evidence="1">
    <location>
        <begin position="7"/>
        <end position="28"/>
    </location>
</feature>
<keyword evidence="1" id="KW-0812">Transmembrane</keyword>
<name>A0A4Y8LHF3_9BACL</name>
<accession>A0A4Y8LHF3</accession>
<dbReference type="OrthoDB" id="9972581at2"/>
<keyword evidence="3" id="KW-1185">Reference proteome</keyword>
<feature type="transmembrane region" description="Helical" evidence="1">
    <location>
        <begin position="40"/>
        <end position="62"/>
    </location>
</feature>
<dbReference type="RefSeq" id="WP_134380958.1">
    <property type="nucleotide sequence ID" value="NZ_SORX01000003.1"/>
</dbReference>
<evidence type="ECO:0000313" key="2">
    <source>
        <dbReference type="EMBL" id="TFE02256.1"/>
    </source>
</evidence>
<dbReference type="AlphaFoldDB" id="A0A4Y8LHF3"/>
<comment type="caution">
    <text evidence="2">The sequence shown here is derived from an EMBL/GenBank/DDBJ whole genome shotgun (WGS) entry which is preliminary data.</text>
</comment>
<evidence type="ECO:0000256" key="1">
    <source>
        <dbReference type="SAM" id="Phobius"/>
    </source>
</evidence>
<proteinExistence type="predicted"/>
<gene>
    <name evidence="2" type="ORF">E2626_06665</name>
</gene>
<evidence type="ECO:0000313" key="3">
    <source>
        <dbReference type="Proteomes" id="UP000297776"/>
    </source>
</evidence>
<keyword evidence="1" id="KW-1133">Transmembrane helix</keyword>
<reference evidence="2 3" key="1">
    <citation type="submission" date="2019-03" db="EMBL/GenBank/DDBJ databases">
        <authorList>
            <person name="Yang Y."/>
        </authorList>
    </citation>
    <scope>NUCLEOTIDE SEQUENCE [LARGE SCALE GENOMIC DNA]</scope>
    <source>
        <strain evidence="2 3">ASL-1</strain>
    </source>
</reference>
<dbReference type="Proteomes" id="UP000297776">
    <property type="component" value="Unassembled WGS sequence"/>
</dbReference>
<dbReference type="EMBL" id="SORX01000003">
    <property type="protein sequence ID" value="TFE02256.1"/>
    <property type="molecule type" value="Genomic_DNA"/>
</dbReference>
<keyword evidence="1" id="KW-0472">Membrane</keyword>
<organism evidence="2 3">
    <name type="scientific">Jeotgalibacillus salarius</name>
    <dbReference type="NCBI Taxonomy" id="546023"/>
    <lineage>
        <taxon>Bacteria</taxon>
        <taxon>Bacillati</taxon>
        <taxon>Bacillota</taxon>
        <taxon>Bacilli</taxon>
        <taxon>Bacillales</taxon>
        <taxon>Caryophanaceae</taxon>
        <taxon>Jeotgalibacillus</taxon>
    </lineage>
</organism>
<sequence>MRKWIQVTGGFFMLGIATWMVYFMYFHVRTGPLGEGGVPLHINIMIGSAILGGLLTLFRGLYDFKDQKGDS</sequence>